<reference evidence="2" key="1">
    <citation type="submission" date="2020-04" db="EMBL/GenBank/DDBJ databases">
        <title>Hybrid Assembly of Korean Phytophthora infestans isolates.</title>
        <authorList>
            <person name="Prokchorchik M."/>
            <person name="Lee Y."/>
            <person name="Seo J."/>
            <person name="Cho J.-H."/>
            <person name="Park Y.-E."/>
            <person name="Jang D.-C."/>
            <person name="Im J.-S."/>
            <person name="Choi J.-G."/>
            <person name="Park H.-J."/>
            <person name="Lee G.-B."/>
            <person name="Lee Y.-G."/>
            <person name="Hong S.-Y."/>
            <person name="Cho K."/>
            <person name="Sohn K.H."/>
        </authorList>
    </citation>
    <scope>NUCLEOTIDE SEQUENCE</scope>
    <source>
        <strain evidence="2">KR_1_A1</strain>
    </source>
</reference>
<evidence type="ECO:0000313" key="2">
    <source>
        <dbReference type="EMBL" id="KAF4027573.1"/>
    </source>
</evidence>
<accession>A0A833W2X8</accession>
<organism evidence="2 3">
    <name type="scientific">Phytophthora infestans</name>
    <name type="common">Potato late blight agent</name>
    <name type="synonym">Botrytis infestans</name>
    <dbReference type="NCBI Taxonomy" id="4787"/>
    <lineage>
        <taxon>Eukaryota</taxon>
        <taxon>Sar</taxon>
        <taxon>Stramenopiles</taxon>
        <taxon>Oomycota</taxon>
        <taxon>Peronosporomycetes</taxon>
        <taxon>Peronosporales</taxon>
        <taxon>Peronosporaceae</taxon>
        <taxon>Phytophthora</taxon>
    </lineage>
</organism>
<name>A0A833W2X8_PHYIN</name>
<dbReference type="AlphaFoldDB" id="A0A833W2X8"/>
<evidence type="ECO:0000313" key="3">
    <source>
        <dbReference type="Proteomes" id="UP000602510"/>
    </source>
</evidence>
<dbReference type="EMBL" id="WSZM01001393">
    <property type="protein sequence ID" value="KAF4027573.1"/>
    <property type="molecule type" value="Genomic_DNA"/>
</dbReference>
<keyword evidence="3" id="KW-1185">Reference proteome</keyword>
<sequence length="76" mass="8155">MLSSRSPPRPGMGEPARASGPETRSRDKGRKRLRLAMVGGDVAPPGPNHAPGGWHTKSTYMILKGSPSSERRHLPS</sequence>
<evidence type="ECO:0000256" key="1">
    <source>
        <dbReference type="SAM" id="MobiDB-lite"/>
    </source>
</evidence>
<dbReference type="Proteomes" id="UP000602510">
    <property type="component" value="Unassembled WGS sequence"/>
</dbReference>
<comment type="caution">
    <text evidence="2">The sequence shown here is derived from an EMBL/GenBank/DDBJ whole genome shotgun (WGS) entry which is preliminary data.</text>
</comment>
<protein>
    <submittedName>
        <fullName evidence="2">Uncharacterized protein</fullName>
    </submittedName>
</protein>
<gene>
    <name evidence="2" type="ORF">GN244_ATG20808</name>
</gene>
<feature type="region of interest" description="Disordered" evidence="1">
    <location>
        <begin position="1"/>
        <end position="59"/>
    </location>
</feature>
<proteinExistence type="predicted"/>